<evidence type="ECO:0000313" key="3">
    <source>
        <dbReference type="Proteomes" id="UP001589607"/>
    </source>
</evidence>
<dbReference type="PROSITE" id="PS51257">
    <property type="entry name" value="PROKAR_LIPOPROTEIN"/>
    <property type="match status" value="1"/>
</dbReference>
<dbReference type="Proteomes" id="UP001589607">
    <property type="component" value="Unassembled WGS sequence"/>
</dbReference>
<dbReference type="Gene3D" id="2.60.40.3620">
    <property type="match status" value="1"/>
</dbReference>
<proteinExistence type="predicted"/>
<evidence type="ECO:0000313" key="2">
    <source>
        <dbReference type="EMBL" id="MFB9095979.1"/>
    </source>
</evidence>
<comment type="caution">
    <text evidence="2">The sequence shown here is derived from an EMBL/GenBank/DDBJ whole genome shotgun (WGS) entry which is preliminary data.</text>
</comment>
<accession>A0ABV5GKR3</accession>
<gene>
    <name evidence="2" type="ORF">ACFFVF_05585</name>
</gene>
<name>A0ABV5GKR3_9FLAO</name>
<dbReference type="InterPro" id="IPR025970">
    <property type="entry name" value="SusE"/>
</dbReference>
<sequence length="361" mass="39117">MKKISIFIQTACAIFFLSSCEDTMDDLKVAETNPVVLSELAISNIELDPVNNNNPAVTFNWTMANYGQQTAVNYSLELSSDAAFTNPVATGTVNGNNTITLSVAELNTAVGNVGLPPFAWNAVYARIVSSVGTQTSLPVASNSISFNVYPYFNYPFMDYYLVGNATASDWNNNNNNNPLFRDASNSKIYHYTGFFGAGEFKVLETKGLWQPQWGTNDGSSIDVNTGSGSDPGSFPSNNNPIATAGYYSFTINYATNTYSFTPFDIAALPSYTTMSLQGTAITTTAMNQSSFDNHIWYVNGLHLTPGDLQFLTSAGSVWGGSTSFSGTATLNGENVPVVVEDDYDVWYNDLTGHYILIPLNL</sequence>
<reference evidence="2 3" key="1">
    <citation type="submission" date="2024-09" db="EMBL/GenBank/DDBJ databases">
        <authorList>
            <person name="Sun Q."/>
            <person name="Mori K."/>
        </authorList>
    </citation>
    <scope>NUCLEOTIDE SEQUENCE [LARGE SCALE GENOMIC DNA]</scope>
    <source>
        <strain evidence="2 3">CECT 7955</strain>
    </source>
</reference>
<dbReference type="Pfam" id="PF14292">
    <property type="entry name" value="SusE"/>
    <property type="match status" value="1"/>
</dbReference>
<dbReference type="RefSeq" id="WP_236457404.1">
    <property type="nucleotide sequence ID" value="NZ_CBCSGE010000006.1"/>
</dbReference>
<feature type="domain" description="SusE outer membrane protein" evidence="1">
    <location>
        <begin position="29"/>
        <end position="127"/>
    </location>
</feature>
<protein>
    <submittedName>
        <fullName evidence="2">SusE domain-containing protein</fullName>
    </submittedName>
</protein>
<dbReference type="EMBL" id="JBHMEY010000012">
    <property type="protein sequence ID" value="MFB9095979.1"/>
    <property type="molecule type" value="Genomic_DNA"/>
</dbReference>
<organism evidence="2 3">
    <name type="scientific">Flavobacterium jumunjinense</name>
    <dbReference type="NCBI Taxonomy" id="998845"/>
    <lineage>
        <taxon>Bacteria</taxon>
        <taxon>Pseudomonadati</taxon>
        <taxon>Bacteroidota</taxon>
        <taxon>Flavobacteriia</taxon>
        <taxon>Flavobacteriales</taxon>
        <taxon>Flavobacteriaceae</taxon>
        <taxon>Flavobacterium</taxon>
    </lineage>
</organism>
<evidence type="ECO:0000259" key="1">
    <source>
        <dbReference type="Pfam" id="PF14292"/>
    </source>
</evidence>
<keyword evidence="3" id="KW-1185">Reference proteome</keyword>